<accession>A0A366XZ79</accession>
<reference evidence="1 2" key="1">
    <citation type="submission" date="2018-07" db="EMBL/GenBank/DDBJ databases">
        <title>Lottiidibacillus patelloidae gen. nov., sp. nov., isolated from the intestinal tract of a marine limpet and the reclassification of B. taeanensis BH030017T, B. algicola KMM 3737T and B. hwajinpoensis SW-72T as genus Lottiidibacillus.</title>
        <authorList>
            <person name="Liu R."/>
            <person name="Huang Z."/>
        </authorList>
    </citation>
    <scope>NUCLEOTIDE SEQUENCE [LARGE SCALE GENOMIC DNA]</scope>
    <source>
        <strain evidence="1 2">BH030017</strain>
    </source>
</reference>
<keyword evidence="2" id="KW-1185">Reference proteome</keyword>
<gene>
    <name evidence="1" type="ORF">DS031_04890</name>
</gene>
<protein>
    <submittedName>
        <fullName evidence="1">Uncharacterized protein</fullName>
    </submittedName>
</protein>
<comment type="caution">
    <text evidence="1">The sequence shown here is derived from an EMBL/GenBank/DDBJ whole genome shotgun (WGS) entry which is preliminary data.</text>
</comment>
<dbReference type="EMBL" id="QOCW01000003">
    <property type="protein sequence ID" value="RBW70868.1"/>
    <property type="molecule type" value="Genomic_DNA"/>
</dbReference>
<organism evidence="1 2">
    <name type="scientific">Bacillus taeanensis</name>
    <dbReference type="NCBI Taxonomy" id="273032"/>
    <lineage>
        <taxon>Bacteria</taxon>
        <taxon>Bacillati</taxon>
        <taxon>Bacillota</taxon>
        <taxon>Bacilli</taxon>
        <taxon>Bacillales</taxon>
        <taxon>Bacillaceae</taxon>
        <taxon>Bacillus</taxon>
    </lineage>
</organism>
<dbReference type="OrthoDB" id="2732603at2"/>
<name>A0A366XZ79_9BACI</name>
<dbReference type="AlphaFoldDB" id="A0A366XZ79"/>
<proteinExistence type="predicted"/>
<evidence type="ECO:0000313" key="2">
    <source>
        <dbReference type="Proteomes" id="UP000253314"/>
    </source>
</evidence>
<sequence length="262" mass="30873">MKKRTEKKIRLKEYVKTLLESRQRESIKEDIINEMNNRSGSEFISPTTSTTTEDTRLLMEYMDRANLFNISKGDETRGKLLKLRKFLKAKRNQQVEVYSKIGNDPIYTEGKVSAVGRDFVMLTNLKERIWIPYSAVESANIPYGIPNYSNTHQHFIYDNNLRKKLLQNFGETVSKRDLLKQQFFEETLQTNLDSWRETWIEVHLNEHQKKIGKIICSKNKKLTLNMVGKEEAIVLKEVKYIATLRLLSIITHVFKHLSMNRR</sequence>
<evidence type="ECO:0000313" key="1">
    <source>
        <dbReference type="EMBL" id="RBW70868.1"/>
    </source>
</evidence>
<dbReference type="Proteomes" id="UP000253314">
    <property type="component" value="Unassembled WGS sequence"/>
</dbReference>